<organism evidence="1 2">
    <name type="scientific">Strongylus vulgaris</name>
    <name type="common">Blood worm</name>
    <dbReference type="NCBI Taxonomy" id="40348"/>
    <lineage>
        <taxon>Eukaryota</taxon>
        <taxon>Metazoa</taxon>
        <taxon>Ecdysozoa</taxon>
        <taxon>Nematoda</taxon>
        <taxon>Chromadorea</taxon>
        <taxon>Rhabditida</taxon>
        <taxon>Rhabditina</taxon>
        <taxon>Rhabditomorpha</taxon>
        <taxon>Strongyloidea</taxon>
        <taxon>Strongylidae</taxon>
        <taxon>Strongylus</taxon>
    </lineage>
</organism>
<dbReference type="Proteomes" id="UP000270094">
    <property type="component" value="Unassembled WGS sequence"/>
</dbReference>
<evidence type="ECO:0000313" key="2">
    <source>
        <dbReference type="Proteomes" id="UP000270094"/>
    </source>
</evidence>
<gene>
    <name evidence="1" type="ORF">SVUK_LOCUS11900</name>
</gene>
<proteinExistence type="predicted"/>
<name>A0A3P7LC89_STRVU</name>
<reference evidence="1 2" key="1">
    <citation type="submission" date="2018-11" db="EMBL/GenBank/DDBJ databases">
        <authorList>
            <consortium name="Pathogen Informatics"/>
        </authorList>
    </citation>
    <scope>NUCLEOTIDE SEQUENCE [LARGE SCALE GENOMIC DNA]</scope>
</reference>
<feature type="non-terminal residue" evidence="1">
    <location>
        <position position="87"/>
    </location>
</feature>
<dbReference type="AlphaFoldDB" id="A0A3P7LC89"/>
<dbReference type="EMBL" id="UYYB01097975">
    <property type="protein sequence ID" value="VDM76902.1"/>
    <property type="molecule type" value="Genomic_DNA"/>
</dbReference>
<sequence length="87" mass="9800">MEVEAKIQISIDYCLLLPAHSQRAVQKTCLQDKKPGEPYGLQGTNHLLPGKGKIHSRLPVKLTFFVQVHMKKDKVYAWCSCGYSGNQ</sequence>
<protein>
    <submittedName>
        <fullName evidence="1">Uncharacterized protein</fullName>
    </submittedName>
</protein>
<keyword evidence="2" id="KW-1185">Reference proteome</keyword>
<evidence type="ECO:0000313" key="1">
    <source>
        <dbReference type="EMBL" id="VDM76902.1"/>
    </source>
</evidence>
<dbReference type="OrthoDB" id="15717at2759"/>
<accession>A0A3P7LC89</accession>